<dbReference type="PANTHER" id="PTHR24046:SF5">
    <property type="entry name" value="EGF-LIKE DOMAIN-CONTAINING PROTEIN"/>
    <property type="match status" value="1"/>
</dbReference>
<evidence type="ECO:0000313" key="4">
    <source>
        <dbReference type="Proteomes" id="UP000683360"/>
    </source>
</evidence>
<evidence type="ECO:0000259" key="2">
    <source>
        <dbReference type="PROSITE" id="PS50090"/>
    </source>
</evidence>
<dbReference type="GO" id="GO:0007165">
    <property type="term" value="P:signal transduction"/>
    <property type="evidence" value="ECO:0007669"/>
    <property type="project" value="TreeGrafter"/>
</dbReference>
<dbReference type="InterPro" id="IPR052071">
    <property type="entry name" value="SCUB_EGF-like_domain"/>
</dbReference>
<feature type="region of interest" description="Disordered" evidence="1">
    <location>
        <begin position="990"/>
        <end position="1015"/>
    </location>
</feature>
<dbReference type="InterPro" id="IPR009030">
    <property type="entry name" value="Growth_fac_rcpt_cys_sf"/>
</dbReference>
<organism evidence="3 4">
    <name type="scientific">Mytilus edulis</name>
    <name type="common">Blue mussel</name>
    <dbReference type="NCBI Taxonomy" id="6550"/>
    <lineage>
        <taxon>Eukaryota</taxon>
        <taxon>Metazoa</taxon>
        <taxon>Spiralia</taxon>
        <taxon>Lophotrochozoa</taxon>
        <taxon>Mollusca</taxon>
        <taxon>Bivalvia</taxon>
        <taxon>Autobranchia</taxon>
        <taxon>Pteriomorphia</taxon>
        <taxon>Mytilida</taxon>
        <taxon>Mytiloidea</taxon>
        <taxon>Mytilidae</taxon>
        <taxon>Mytilinae</taxon>
        <taxon>Mytilus</taxon>
    </lineage>
</organism>
<dbReference type="GO" id="GO:0005615">
    <property type="term" value="C:extracellular space"/>
    <property type="evidence" value="ECO:0007669"/>
    <property type="project" value="TreeGrafter"/>
</dbReference>
<evidence type="ECO:0000313" key="3">
    <source>
        <dbReference type="EMBL" id="CAG2242941.1"/>
    </source>
</evidence>
<dbReference type="EMBL" id="CAJPWZ010002688">
    <property type="protein sequence ID" value="CAG2242941.1"/>
    <property type="molecule type" value="Genomic_DNA"/>
</dbReference>
<gene>
    <name evidence="3" type="ORF">MEDL_55098</name>
</gene>
<keyword evidence="4" id="KW-1185">Reference proteome</keyword>
<dbReference type="PANTHER" id="PTHR24046">
    <property type="entry name" value="SIGNAL PEPTIDE, CUB AND EGF-LIKE DOMAIN-CONTAINING"/>
    <property type="match status" value="1"/>
</dbReference>
<dbReference type="Gene3D" id="2.10.50.10">
    <property type="entry name" value="Tumor Necrosis Factor Receptor, subunit A, domain 2"/>
    <property type="match status" value="9"/>
</dbReference>
<feature type="compositionally biased region" description="Basic and acidic residues" evidence="1">
    <location>
        <begin position="1004"/>
        <end position="1015"/>
    </location>
</feature>
<dbReference type="Pfam" id="PF07699">
    <property type="entry name" value="Ephrin_rec_like"/>
    <property type="match status" value="7"/>
</dbReference>
<dbReference type="InterPro" id="IPR044822">
    <property type="entry name" value="Myb_DNA-bind_4"/>
</dbReference>
<reference evidence="3" key="1">
    <citation type="submission" date="2021-03" db="EMBL/GenBank/DDBJ databases">
        <authorList>
            <person name="Bekaert M."/>
        </authorList>
    </citation>
    <scope>NUCLEOTIDE SEQUENCE</scope>
</reference>
<dbReference type="Pfam" id="PF13837">
    <property type="entry name" value="Myb_DNA-bind_4"/>
    <property type="match status" value="1"/>
</dbReference>
<dbReference type="OrthoDB" id="6162209at2759"/>
<sequence length="1066" mass="116819">MRNICTPTKLVLFPAAAYILGHKNQKPCHKKQQDCKSLQYMIGKCEAGQILDNTGACEDCGMDTYQPDELPKSDTTCLPCNANTNSPQKGTMDVKSTIVCKEGQQNDGTSCSACPQGTWSNGNMTMKFGMCYNCSEDWTTEGMGSTHPDNCTLRDCDPGHYISGDNCEPCGFAQYQPNRHADMCLNCSVNQNTSKIASTSQSACQIYCPKGEEGNVSCSNCQTNYIKQTEGIAACMACEGNYTSNAAHDACNILFCDKGLYKDMGICVPCEVGKYKDERGNDTCKSCNAGNTTAGSGSVSEQDCNVLYCEPGKFENTTSNRCEVCPVKTYKSVVGNTDCIDCIANKTTTGTGTTSADGCSVEYCSPGYKRTASNNCEKCAVGKYQPEHGMITCLSCDTGYTTASTGTVDQTDCYQICPIGFEFDSDKKECVGCLLGFYKDKIGNAENCTKCPVNKTTEFANSTKPIDCSIDDCPAGYRRQSPGCVVCEKGTYQSEWSQMTCVSCPNDYTTEKEGATKQEECIAKCIAGEEYDFDTQTCTKCLKGFITNRPTTEKCMKCPSGQTTAFGGSNICYQNTVTTSAPPLPSTIEMEFVFRAEFDCFDQDALTNFRELVRTTIIKDLKHLQRLIHCCVLLQVLAVQISNSCATVTSNGTNNVRPTVSVLQEDLTINQDQYTPLTDDGTPILTPLSARVNRTIKICPTGQTQVNSNCVPCPKGTKSSSSQCIDCEVNTYQDETGQTTCKACSGSVMKYTLATGSNSSSQCISICNKTRGIVILVLVMQINILNTVHAEITMKGPDVVPKVRRVTKAETDPELKKVVYGAIIRNTGNEDPFDTVQAVLPVNPENEPGSTNVQPESPAETENPPVQEITDSIHNWTEKEEKLLMTIRGDMEDAFNGTKQHDTLWGKIVKQMNQEGVTVSSKQVINKWKNLLKKYKEVMDSNNHTGNNRCTWKHFDAFNRLYGNKASTMPCVMVDTSKKSGNVVVEKFSKADEDAPGTSSSTKPGKESVKRMKKETKCKSDRISTIITEIQDTNNNVVNLMKEQHGDRIKRMDRLLDILEKSIDKE</sequence>
<dbReference type="SUPFAM" id="SSF57184">
    <property type="entry name" value="Growth factor receptor domain"/>
    <property type="match status" value="4"/>
</dbReference>
<evidence type="ECO:0000256" key="1">
    <source>
        <dbReference type="SAM" id="MobiDB-lite"/>
    </source>
</evidence>
<dbReference type="GO" id="GO:0009986">
    <property type="term" value="C:cell surface"/>
    <property type="evidence" value="ECO:0007669"/>
    <property type="project" value="TreeGrafter"/>
</dbReference>
<accession>A0A8S3U8R1</accession>
<dbReference type="InterPro" id="IPR011641">
    <property type="entry name" value="Tyr-kin_ephrin_A/B_rcpt-like"/>
</dbReference>
<comment type="caution">
    <text evidence="3">The sequence shown here is derived from an EMBL/GenBank/DDBJ whole genome shotgun (WGS) entry which is preliminary data.</text>
</comment>
<dbReference type="Proteomes" id="UP000683360">
    <property type="component" value="Unassembled WGS sequence"/>
</dbReference>
<dbReference type="PROSITE" id="PS50090">
    <property type="entry name" value="MYB_LIKE"/>
    <property type="match status" value="1"/>
</dbReference>
<feature type="domain" description="Myb-like" evidence="2">
    <location>
        <begin position="875"/>
        <end position="932"/>
    </location>
</feature>
<dbReference type="AlphaFoldDB" id="A0A8S3U8R1"/>
<feature type="region of interest" description="Disordered" evidence="1">
    <location>
        <begin position="843"/>
        <end position="865"/>
    </location>
</feature>
<dbReference type="SMART" id="SM01411">
    <property type="entry name" value="Ephrin_rec_like"/>
    <property type="match status" value="11"/>
</dbReference>
<name>A0A8S3U8R1_MYTED</name>
<protein>
    <recommendedName>
        <fullName evidence="2">Myb-like domain-containing protein</fullName>
    </recommendedName>
</protein>
<dbReference type="CDD" id="cd12203">
    <property type="entry name" value="GT1"/>
    <property type="match status" value="1"/>
</dbReference>
<dbReference type="InterPro" id="IPR001005">
    <property type="entry name" value="SANT/Myb"/>
</dbReference>
<dbReference type="Gene3D" id="1.10.10.60">
    <property type="entry name" value="Homeodomain-like"/>
    <property type="match status" value="1"/>
</dbReference>
<proteinExistence type="predicted"/>